<name>A0A3M8SUT2_9GAMM</name>
<keyword evidence="2" id="KW-1185">Reference proteome</keyword>
<dbReference type="Gene3D" id="3.10.450.50">
    <property type="match status" value="1"/>
</dbReference>
<dbReference type="AlphaFoldDB" id="A0A3M8SUT2"/>
<accession>A0A3M8SUT2</accession>
<dbReference type="InterPro" id="IPR032710">
    <property type="entry name" value="NTF2-like_dom_sf"/>
</dbReference>
<dbReference type="OrthoDB" id="8754772at2"/>
<dbReference type="EMBL" id="RIBS01000002">
    <property type="protein sequence ID" value="RNF85091.1"/>
    <property type="molecule type" value="Genomic_DNA"/>
</dbReference>
<gene>
    <name evidence="1" type="ORF">EER27_04720</name>
</gene>
<dbReference type="Proteomes" id="UP000267049">
    <property type="component" value="Unassembled WGS sequence"/>
</dbReference>
<evidence type="ECO:0000313" key="1">
    <source>
        <dbReference type="EMBL" id="RNF85091.1"/>
    </source>
</evidence>
<reference evidence="1 2" key="1">
    <citation type="submission" date="2018-11" db="EMBL/GenBank/DDBJ databases">
        <title>Lysobacter cryohumiis sp. nov., isolated from soil in the Tianshan Mountains, Xinjiang, China.</title>
        <authorList>
            <person name="Luo Y."/>
            <person name="Sheng H."/>
        </authorList>
    </citation>
    <scope>NUCLEOTIDE SEQUENCE [LARGE SCALE GENOMIC DNA]</scope>
    <source>
        <strain evidence="1 2">ZS60</strain>
    </source>
</reference>
<sequence>MRDQRDQDKIDALIGTFFSAFDNRGDALPEIRRVTDCFTDKAVVVRHSKAETAIYTPVEFALPRIELLTRGALRNFHEYETDSNTSIFGGIATRTSRYSKLGELNGSSYSGAGTKCFQLVELGIGWRISSLAWIDDEA</sequence>
<protein>
    <submittedName>
        <fullName evidence="1">DUF4440 domain-containing protein</fullName>
    </submittedName>
</protein>
<dbReference type="SUPFAM" id="SSF54427">
    <property type="entry name" value="NTF2-like"/>
    <property type="match status" value="1"/>
</dbReference>
<evidence type="ECO:0000313" key="2">
    <source>
        <dbReference type="Proteomes" id="UP000267049"/>
    </source>
</evidence>
<dbReference type="RefSeq" id="WP_123086877.1">
    <property type="nucleotide sequence ID" value="NZ_RIBS01000002.1"/>
</dbReference>
<comment type="caution">
    <text evidence="1">The sequence shown here is derived from an EMBL/GenBank/DDBJ whole genome shotgun (WGS) entry which is preliminary data.</text>
</comment>
<proteinExistence type="predicted"/>
<organism evidence="1 2">
    <name type="scientific">Montanilutibacter psychrotolerans</name>
    <dbReference type="NCBI Taxonomy" id="1327343"/>
    <lineage>
        <taxon>Bacteria</taxon>
        <taxon>Pseudomonadati</taxon>
        <taxon>Pseudomonadota</taxon>
        <taxon>Gammaproteobacteria</taxon>
        <taxon>Lysobacterales</taxon>
        <taxon>Lysobacteraceae</taxon>
        <taxon>Montanilutibacter</taxon>
    </lineage>
</organism>